<evidence type="ECO:0000313" key="1">
    <source>
        <dbReference type="EMBL" id="KAK8013562.1"/>
    </source>
</evidence>
<name>A0ABR1RJV7_9PEZI</name>
<organism evidence="1 2">
    <name type="scientific">Apiospora marii</name>
    <dbReference type="NCBI Taxonomy" id="335849"/>
    <lineage>
        <taxon>Eukaryota</taxon>
        <taxon>Fungi</taxon>
        <taxon>Dikarya</taxon>
        <taxon>Ascomycota</taxon>
        <taxon>Pezizomycotina</taxon>
        <taxon>Sordariomycetes</taxon>
        <taxon>Xylariomycetidae</taxon>
        <taxon>Amphisphaeriales</taxon>
        <taxon>Apiosporaceae</taxon>
        <taxon>Apiospora</taxon>
    </lineage>
</organism>
<comment type="caution">
    <text evidence="1">The sequence shown here is derived from an EMBL/GenBank/DDBJ whole genome shotgun (WGS) entry which is preliminary data.</text>
</comment>
<dbReference type="Proteomes" id="UP001396898">
    <property type="component" value="Unassembled WGS sequence"/>
</dbReference>
<accession>A0ABR1RJV7</accession>
<reference evidence="1 2" key="1">
    <citation type="submission" date="2023-01" db="EMBL/GenBank/DDBJ databases">
        <title>Analysis of 21 Apiospora genomes using comparative genomics revels a genus with tremendous synthesis potential of carbohydrate active enzymes and secondary metabolites.</title>
        <authorList>
            <person name="Sorensen T."/>
        </authorList>
    </citation>
    <scope>NUCLEOTIDE SEQUENCE [LARGE SCALE GENOMIC DNA]</scope>
    <source>
        <strain evidence="1 2">CBS 20057</strain>
    </source>
</reference>
<protein>
    <submittedName>
        <fullName evidence="1">Uncharacterized protein</fullName>
    </submittedName>
</protein>
<keyword evidence="2" id="KW-1185">Reference proteome</keyword>
<sequence>MLDDSVSRLSCSGLSLIIRAKDRSCLKIVLTTTPAFVVERGPIPRVTLIAILAPVSVFVGPKTLSWAGPMRTRPTQQCPDAPAATLPDFSFEDSRWSRSLLVGERKEWVSCASEASQLSKA</sequence>
<proteinExistence type="predicted"/>
<dbReference type="EMBL" id="JAQQWI010000013">
    <property type="protein sequence ID" value="KAK8013562.1"/>
    <property type="molecule type" value="Genomic_DNA"/>
</dbReference>
<evidence type="ECO:0000313" key="2">
    <source>
        <dbReference type="Proteomes" id="UP001396898"/>
    </source>
</evidence>
<gene>
    <name evidence="1" type="ORF">PG991_009155</name>
</gene>